<evidence type="ECO:0000313" key="3">
    <source>
        <dbReference type="EMBL" id="GHC61509.1"/>
    </source>
</evidence>
<dbReference type="Gene3D" id="3.30.1360.190">
    <property type="match status" value="1"/>
</dbReference>
<dbReference type="Gene3D" id="3.30.70.2320">
    <property type="match status" value="1"/>
</dbReference>
<gene>
    <name evidence="3" type="ORF">GCM10007100_31070</name>
</gene>
<evidence type="ECO:0000259" key="1">
    <source>
        <dbReference type="Pfam" id="PF18009"/>
    </source>
</evidence>
<accession>A0A918WN44</accession>
<dbReference type="Proteomes" id="UP000644507">
    <property type="component" value="Unassembled WGS sequence"/>
</dbReference>
<name>A0A918WN44_9BACT</name>
<dbReference type="RefSeq" id="WP_189571867.1">
    <property type="nucleotide sequence ID" value="NZ_BMXI01000014.1"/>
</dbReference>
<keyword evidence="4" id="KW-1185">Reference proteome</keyword>
<reference evidence="3" key="2">
    <citation type="submission" date="2020-09" db="EMBL/GenBank/DDBJ databases">
        <authorList>
            <person name="Sun Q."/>
            <person name="Kim S."/>
        </authorList>
    </citation>
    <scope>NUCLEOTIDE SEQUENCE</scope>
    <source>
        <strain evidence="3">KCTC 12988</strain>
    </source>
</reference>
<feature type="domain" description="DR2241 stabilising" evidence="2">
    <location>
        <begin position="12"/>
        <end position="106"/>
    </location>
</feature>
<protein>
    <submittedName>
        <fullName evidence="3">Uncharacterized protein</fullName>
    </submittedName>
</protein>
<dbReference type="InterPro" id="IPR041181">
    <property type="entry name" value="DR2241_middle"/>
</dbReference>
<dbReference type="EMBL" id="BMXI01000014">
    <property type="protein sequence ID" value="GHC61509.1"/>
    <property type="molecule type" value="Genomic_DNA"/>
</dbReference>
<proteinExistence type="predicted"/>
<evidence type="ECO:0000259" key="2">
    <source>
        <dbReference type="Pfam" id="PF18069"/>
    </source>
</evidence>
<sequence length="213" mass="24092">MKISQRLSQAVQAKVDRIGQVAILTDTQSSPYALCHQQDLDLIDSLTVHRDPFAAREIAKLDDEGEFRFLKAALNLKRGWLLLLADEEELRQALDLFYPAAVGLWLAREDGRLHVQNLRPKLKRQTGMYRFAHTISDEGAQALVAKECHPENCSKMILWHLDEEVPLKESPALCKEENQSARQIPLLCEEACNHLVSQCRKVAKAEADQAKAL</sequence>
<dbReference type="Pfam" id="PF18009">
    <property type="entry name" value="Fer4_23"/>
    <property type="match status" value="1"/>
</dbReference>
<evidence type="ECO:0000313" key="4">
    <source>
        <dbReference type="Proteomes" id="UP000644507"/>
    </source>
</evidence>
<dbReference type="InterPro" id="IPR041346">
    <property type="entry name" value="DR2241_Fer4"/>
</dbReference>
<dbReference type="AlphaFoldDB" id="A0A918WN44"/>
<organism evidence="3 4">
    <name type="scientific">Roseibacillus persicicus</name>
    <dbReference type="NCBI Taxonomy" id="454148"/>
    <lineage>
        <taxon>Bacteria</taxon>
        <taxon>Pseudomonadati</taxon>
        <taxon>Verrucomicrobiota</taxon>
        <taxon>Verrucomicrobiia</taxon>
        <taxon>Verrucomicrobiales</taxon>
        <taxon>Verrucomicrobiaceae</taxon>
        <taxon>Roseibacillus</taxon>
    </lineage>
</organism>
<comment type="caution">
    <text evidence="3">The sequence shown here is derived from an EMBL/GenBank/DDBJ whole genome shotgun (WGS) entry which is preliminary data.</text>
</comment>
<feature type="domain" description="DR2241 4Fe-4S iron-sulfur cluster binding" evidence="1">
    <location>
        <begin position="111"/>
        <end position="201"/>
    </location>
</feature>
<dbReference type="Pfam" id="PF18069">
    <property type="entry name" value="DR2241"/>
    <property type="match status" value="1"/>
</dbReference>
<reference evidence="3" key="1">
    <citation type="journal article" date="2014" name="Int. J. Syst. Evol. Microbiol.">
        <title>Complete genome sequence of Corynebacterium casei LMG S-19264T (=DSM 44701T), isolated from a smear-ripened cheese.</title>
        <authorList>
            <consortium name="US DOE Joint Genome Institute (JGI-PGF)"/>
            <person name="Walter F."/>
            <person name="Albersmeier A."/>
            <person name="Kalinowski J."/>
            <person name="Ruckert C."/>
        </authorList>
    </citation>
    <scope>NUCLEOTIDE SEQUENCE</scope>
    <source>
        <strain evidence="3">KCTC 12988</strain>
    </source>
</reference>